<dbReference type="Proteomes" id="UP001597533">
    <property type="component" value="Unassembled WGS sequence"/>
</dbReference>
<dbReference type="SUPFAM" id="SSF52540">
    <property type="entry name" value="P-loop containing nucleoside triphosphate hydrolases"/>
    <property type="match status" value="1"/>
</dbReference>
<proteinExistence type="predicted"/>
<feature type="domain" description="NadR/Ttd14 AAA" evidence="1">
    <location>
        <begin position="5"/>
        <end position="169"/>
    </location>
</feature>
<dbReference type="EMBL" id="JBHUOV010000015">
    <property type="protein sequence ID" value="MFD2824550.1"/>
    <property type="molecule type" value="Genomic_DNA"/>
</dbReference>
<comment type="caution">
    <text evidence="2">The sequence shown here is derived from an EMBL/GenBank/DDBJ whole genome shotgun (WGS) entry which is preliminary data.</text>
</comment>
<reference evidence="3" key="1">
    <citation type="journal article" date="2019" name="Int. J. Syst. Evol. Microbiol.">
        <title>The Global Catalogue of Microorganisms (GCM) 10K type strain sequencing project: providing services to taxonomists for standard genome sequencing and annotation.</title>
        <authorList>
            <consortium name="The Broad Institute Genomics Platform"/>
            <consortium name="The Broad Institute Genome Sequencing Center for Infectious Disease"/>
            <person name="Wu L."/>
            <person name="Ma J."/>
        </authorList>
    </citation>
    <scope>NUCLEOTIDE SEQUENCE [LARGE SCALE GENOMIC DNA]</scope>
    <source>
        <strain evidence="3">KCTC 32141</strain>
    </source>
</reference>
<dbReference type="Gene3D" id="3.40.50.300">
    <property type="entry name" value="P-loop containing nucleotide triphosphate hydrolases"/>
    <property type="match status" value="1"/>
</dbReference>
<gene>
    <name evidence="2" type="ORF">ACFS5M_12785</name>
</gene>
<evidence type="ECO:0000259" key="1">
    <source>
        <dbReference type="Pfam" id="PF13521"/>
    </source>
</evidence>
<protein>
    <submittedName>
        <fullName evidence="2">AAA family ATPase</fullName>
    </submittedName>
</protein>
<keyword evidence="3" id="KW-1185">Reference proteome</keyword>
<evidence type="ECO:0000313" key="3">
    <source>
        <dbReference type="Proteomes" id="UP001597533"/>
    </source>
</evidence>
<name>A0ABW5WQL4_9FLAO</name>
<dbReference type="RefSeq" id="WP_183488956.1">
    <property type="nucleotide sequence ID" value="NZ_JBHUOV010000015.1"/>
</dbReference>
<evidence type="ECO:0000313" key="2">
    <source>
        <dbReference type="EMBL" id="MFD2824550.1"/>
    </source>
</evidence>
<dbReference type="Pfam" id="PF13521">
    <property type="entry name" value="AAA_28"/>
    <property type="match status" value="1"/>
</dbReference>
<dbReference type="InterPro" id="IPR027417">
    <property type="entry name" value="P-loop_NTPase"/>
</dbReference>
<organism evidence="2 3">
    <name type="scientific">Lacinutrix iliipiscaria</name>
    <dbReference type="NCBI Taxonomy" id="1230532"/>
    <lineage>
        <taxon>Bacteria</taxon>
        <taxon>Pseudomonadati</taxon>
        <taxon>Bacteroidota</taxon>
        <taxon>Flavobacteriia</taxon>
        <taxon>Flavobacteriales</taxon>
        <taxon>Flavobacteriaceae</taxon>
        <taxon>Lacinutrix</taxon>
    </lineage>
</organism>
<dbReference type="InterPro" id="IPR038727">
    <property type="entry name" value="NadR/Ttd14_AAA_dom"/>
</dbReference>
<sequence length="180" mass="21017">MNTKKIVITGGPGTGKSSIINELIKRGFYCFEEISREIILKAREDGIEQLFLTEPLLFSEMLLKGRLEQFIEAGTLKDKFVFLDRGIPDVVAYMDFINDDYPQHFIDACKDNIYDQVFILAPWQEIFSSDNERYENFEQAIEIHKHLLNTYKHYNYNLLDVPFGSIESRTDFILDIIKAM</sequence>
<accession>A0ABW5WQL4</accession>